<reference evidence="2 3" key="1">
    <citation type="submission" date="2024-11" db="EMBL/GenBank/DDBJ databases">
        <title>Adaptive evolution of stress response genes in parasites aligns with host niche diversity.</title>
        <authorList>
            <person name="Hahn C."/>
            <person name="Resl P."/>
        </authorList>
    </citation>
    <scope>NUCLEOTIDE SEQUENCE [LARGE SCALE GENOMIC DNA]</scope>
    <source>
        <strain evidence="2">EGGRZ-B1_66</strain>
        <tissue evidence="2">Body</tissue>
    </source>
</reference>
<evidence type="ECO:0000256" key="1">
    <source>
        <dbReference type="SAM" id="MobiDB-lite"/>
    </source>
</evidence>
<proteinExistence type="predicted"/>
<feature type="region of interest" description="Disordered" evidence="1">
    <location>
        <begin position="267"/>
        <end position="289"/>
    </location>
</feature>
<sequence length="387" mass="44668">MSFINSLGYLQAMAFFNKPALLSEQKSRPSSDPSLENSVLNFKATITLDKSLPSIKQRRITSESDLISLIEDSKSRAKECFVKCFNSSVHVKDHSLLGTDYEREIRYSQMQCVYESRAQPLALLIELQLKPFEIRYLTFHFVKKGEKKKFMQLLTRKLGTGFLRKLEPDETTRRRFSTSMLEHKRASKGREEKYIKHSSCPSQSLNSRSQFYRQKWEDSRKNSVTDDFEEQLSQFVKDANSKKKNHNFKKPNIFSLFFKNHAGRRRSSSASSGIEADRHSDSTNSRKFSQVSEGFSEGFAERKVSQISNPYLDELKVYAENLSDSQSRKASIDFFDEVQLDPRKSDSNWHVRECRINTGYNGTAEIDSEGSNYLFCASTSKFFNSSL</sequence>
<feature type="region of interest" description="Disordered" evidence="1">
    <location>
        <begin position="174"/>
        <end position="206"/>
    </location>
</feature>
<organism evidence="2 3">
    <name type="scientific">Cichlidogyrus casuarinus</name>
    <dbReference type="NCBI Taxonomy" id="1844966"/>
    <lineage>
        <taxon>Eukaryota</taxon>
        <taxon>Metazoa</taxon>
        <taxon>Spiralia</taxon>
        <taxon>Lophotrochozoa</taxon>
        <taxon>Platyhelminthes</taxon>
        <taxon>Monogenea</taxon>
        <taxon>Monopisthocotylea</taxon>
        <taxon>Dactylogyridea</taxon>
        <taxon>Ancyrocephalidae</taxon>
        <taxon>Cichlidogyrus</taxon>
    </lineage>
</organism>
<gene>
    <name evidence="2" type="ORF">Ciccas_006641</name>
</gene>
<feature type="compositionally biased region" description="Basic and acidic residues" evidence="1">
    <location>
        <begin position="181"/>
        <end position="195"/>
    </location>
</feature>
<keyword evidence="3" id="KW-1185">Reference proteome</keyword>
<comment type="caution">
    <text evidence="2">The sequence shown here is derived from an EMBL/GenBank/DDBJ whole genome shotgun (WGS) entry which is preliminary data.</text>
</comment>
<protein>
    <submittedName>
        <fullName evidence="2">Uncharacterized protein</fullName>
    </submittedName>
</protein>
<dbReference type="AlphaFoldDB" id="A0ABD2Q686"/>
<dbReference type="Proteomes" id="UP001626550">
    <property type="component" value="Unassembled WGS sequence"/>
</dbReference>
<evidence type="ECO:0000313" key="3">
    <source>
        <dbReference type="Proteomes" id="UP001626550"/>
    </source>
</evidence>
<accession>A0ABD2Q686</accession>
<dbReference type="EMBL" id="JBJKFK010000919">
    <property type="protein sequence ID" value="KAL3314737.1"/>
    <property type="molecule type" value="Genomic_DNA"/>
</dbReference>
<name>A0ABD2Q686_9PLAT</name>
<evidence type="ECO:0000313" key="2">
    <source>
        <dbReference type="EMBL" id="KAL3314737.1"/>
    </source>
</evidence>